<name>A0AAD9KF74_9ANNE</name>
<evidence type="ECO:0000256" key="4">
    <source>
        <dbReference type="ARBA" id="ARBA00022692"/>
    </source>
</evidence>
<dbReference type="PANTHER" id="PTHR12137:SF54">
    <property type="entry name" value="CARBOHYDRATE SULFOTRANSFERASE"/>
    <property type="match status" value="1"/>
</dbReference>
<dbReference type="InterPro" id="IPR005331">
    <property type="entry name" value="Sulfotransferase"/>
</dbReference>
<dbReference type="GO" id="GO:0016051">
    <property type="term" value="P:carbohydrate biosynthetic process"/>
    <property type="evidence" value="ECO:0007669"/>
    <property type="project" value="InterPro"/>
</dbReference>
<comment type="caution">
    <text evidence="10">The sequence shown here is derived from an EMBL/GenBank/DDBJ whole genome shotgun (WGS) entry which is preliminary data.</text>
</comment>
<keyword evidence="6 9" id="KW-0333">Golgi apparatus</keyword>
<sequence>MDRLVSTYEDKIIGDSQYKPNLKWYIIKRYGHRMISRTKGRHHQTLFQDRPIKDVHLVGDDSNQIEFVEFLQYVVESFFSTQLIPDVHTLSTTRLCRPCSLKYDYIAKLETIEQDFNNIILRLSNSSDQHQMVFPKYNVKATFRSNLENESKKFKPLDIQDYYRSVPINIIDKIRSIYGDDMKIFSYSWRNKWHKI</sequence>
<keyword evidence="8 9" id="KW-0325">Glycoprotein</keyword>
<dbReference type="InterPro" id="IPR018011">
    <property type="entry name" value="Carb_sulfotrans_8-10"/>
</dbReference>
<evidence type="ECO:0000256" key="6">
    <source>
        <dbReference type="ARBA" id="ARBA00023034"/>
    </source>
</evidence>
<reference evidence="10" key="1">
    <citation type="journal article" date="2023" name="Mol. Biol. Evol.">
        <title>Third-Generation Sequencing Reveals the Adaptive Role of the Epigenome in Three Deep-Sea Polychaetes.</title>
        <authorList>
            <person name="Perez M."/>
            <person name="Aroh O."/>
            <person name="Sun Y."/>
            <person name="Lan Y."/>
            <person name="Juniper S.K."/>
            <person name="Young C.R."/>
            <person name="Angers B."/>
            <person name="Qian P.Y."/>
        </authorList>
    </citation>
    <scope>NUCLEOTIDE SEQUENCE</scope>
    <source>
        <strain evidence="10">P08H-3</strain>
    </source>
</reference>
<gene>
    <name evidence="10" type="ORF">LSH36_10g02025</name>
</gene>
<keyword evidence="5" id="KW-1133">Transmembrane helix</keyword>
<dbReference type="PANTHER" id="PTHR12137">
    <property type="entry name" value="CARBOHYDRATE SULFOTRANSFERASE"/>
    <property type="match status" value="1"/>
</dbReference>
<dbReference type="EC" id="2.8.2.-" evidence="9"/>
<evidence type="ECO:0000256" key="3">
    <source>
        <dbReference type="ARBA" id="ARBA00022679"/>
    </source>
</evidence>
<dbReference type="AlphaFoldDB" id="A0AAD9KF74"/>
<evidence type="ECO:0000256" key="2">
    <source>
        <dbReference type="ARBA" id="ARBA00006339"/>
    </source>
</evidence>
<organism evidence="10 11">
    <name type="scientific">Paralvinella palmiformis</name>
    <dbReference type="NCBI Taxonomy" id="53620"/>
    <lineage>
        <taxon>Eukaryota</taxon>
        <taxon>Metazoa</taxon>
        <taxon>Spiralia</taxon>
        <taxon>Lophotrochozoa</taxon>
        <taxon>Annelida</taxon>
        <taxon>Polychaeta</taxon>
        <taxon>Sedentaria</taxon>
        <taxon>Canalipalpata</taxon>
        <taxon>Terebellida</taxon>
        <taxon>Terebelliformia</taxon>
        <taxon>Alvinellidae</taxon>
        <taxon>Paralvinella</taxon>
    </lineage>
</organism>
<proteinExistence type="inferred from homology"/>
<dbReference type="Pfam" id="PF03567">
    <property type="entry name" value="Sulfotransfer_2"/>
    <property type="match status" value="1"/>
</dbReference>
<comment type="similarity">
    <text evidence="2 9">Belongs to the sulfotransferase 2 family.</text>
</comment>
<keyword evidence="3 9" id="KW-0808">Transferase</keyword>
<accession>A0AAD9KF74</accession>
<evidence type="ECO:0000256" key="7">
    <source>
        <dbReference type="ARBA" id="ARBA00023136"/>
    </source>
</evidence>
<dbReference type="EMBL" id="JAODUP010000010">
    <property type="protein sequence ID" value="KAK2169378.1"/>
    <property type="molecule type" value="Genomic_DNA"/>
</dbReference>
<dbReference type="GO" id="GO:0000139">
    <property type="term" value="C:Golgi membrane"/>
    <property type="evidence" value="ECO:0007669"/>
    <property type="project" value="UniProtKB-SubCell"/>
</dbReference>
<keyword evidence="4" id="KW-0812">Transmembrane</keyword>
<evidence type="ECO:0000313" key="11">
    <source>
        <dbReference type="Proteomes" id="UP001208570"/>
    </source>
</evidence>
<dbReference type="GO" id="GO:0008146">
    <property type="term" value="F:sulfotransferase activity"/>
    <property type="evidence" value="ECO:0007669"/>
    <property type="project" value="InterPro"/>
</dbReference>
<evidence type="ECO:0000256" key="5">
    <source>
        <dbReference type="ARBA" id="ARBA00022989"/>
    </source>
</evidence>
<evidence type="ECO:0000256" key="8">
    <source>
        <dbReference type="ARBA" id="ARBA00023180"/>
    </source>
</evidence>
<evidence type="ECO:0000256" key="9">
    <source>
        <dbReference type="RuleBase" id="RU364020"/>
    </source>
</evidence>
<comment type="subcellular location">
    <subcellularLocation>
        <location evidence="1 9">Golgi apparatus membrane</location>
        <topology evidence="1 9">Single-pass type II membrane protein</topology>
    </subcellularLocation>
</comment>
<protein>
    <recommendedName>
        <fullName evidence="9">Carbohydrate sulfotransferase</fullName>
        <ecNumber evidence="9">2.8.2.-</ecNumber>
    </recommendedName>
</protein>
<keyword evidence="9" id="KW-0735">Signal-anchor</keyword>
<keyword evidence="9" id="KW-0119">Carbohydrate metabolism</keyword>
<keyword evidence="7" id="KW-0472">Membrane</keyword>
<dbReference type="Proteomes" id="UP001208570">
    <property type="component" value="Unassembled WGS sequence"/>
</dbReference>
<keyword evidence="11" id="KW-1185">Reference proteome</keyword>
<evidence type="ECO:0000313" key="10">
    <source>
        <dbReference type="EMBL" id="KAK2169378.1"/>
    </source>
</evidence>
<evidence type="ECO:0000256" key="1">
    <source>
        <dbReference type="ARBA" id="ARBA00004323"/>
    </source>
</evidence>